<gene>
    <name evidence="3" type="ORF">P153DRAFT_182386</name>
</gene>
<dbReference type="GeneID" id="54402807"/>
<dbReference type="GO" id="GO:1990871">
    <property type="term" value="C:Vma12-Vma22 assembly complex"/>
    <property type="evidence" value="ECO:0007669"/>
    <property type="project" value="TreeGrafter"/>
</dbReference>
<evidence type="ECO:0000313" key="4">
    <source>
        <dbReference type="Proteomes" id="UP000799771"/>
    </source>
</evidence>
<feature type="region of interest" description="Disordered" evidence="2">
    <location>
        <begin position="1"/>
        <end position="22"/>
    </location>
</feature>
<name>A0A6A6AM13_9PLEO</name>
<organism evidence="3 4">
    <name type="scientific">Dothidotthia symphoricarpi CBS 119687</name>
    <dbReference type="NCBI Taxonomy" id="1392245"/>
    <lineage>
        <taxon>Eukaryota</taxon>
        <taxon>Fungi</taxon>
        <taxon>Dikarya</taxon>
        <taxon>Ascomycota</taxon>
        <taxon>Pezizomycotina</taxon>
        <taxon>Dothideomycetes</taxon>
        <taxon>Pleosporomycetidae</taxon>
        <taxon>Pleosporales</taxon>
        <taxon>Dothidotthiaceae</taxon>
        <taxon>Dothidotthia</taxon>
    </lineage>
</organism>
<dbReference type="AlphaFoldDB" id="A0A6A6AM13"/>
<dbReference type="Proteomes" id="UP000799771">
    <property type="component" value="Unassembled WGS sequence"/>
</dbReference>
<dbReference type="OrthoDB" id="408631at2759"/>
<sequence length="202" mass="22471">MAEIQASPVLAPESIPNVDNSEDEKKALLIRLDDLLEEYLNTLDEYQKAREQLSKQLSSGYLSLAQANFHNQSTSTRYGQDCYDERMQVIRKITITAPATDQIAFSTSSTQPSPNGPEKETNSPTPEESEKPSPEESKKPSPNPASDPLRWFGILVPQALRSAQASFISAVDRSIPDLATLARELRGLEMEVGRVQKQIKRL</sequence>
<evidence type="ECO:0000256" key="2">
    <source>
        <dbReference type="SAM" id="MobiDB-lite"/>
    </source>
</evidence>
<accession>A0A6A6AM13</accession>
<feature type="compositionally biased region" description="Polar residues" evidence="2">
    <location>
        <begin position="101"/>
        <end position="113"/>
    </location>
</feature>
<evidence type="ECO:0000256" key="1">
    <source>
        <dbReference type="ARBA" id="ARBA00093634"/>
    </source>
</evidence>
<feature type="region of interest" description="Disordered" evidence="2">
    <location>
        <begin position="101"/>
        <end position="149"/>
    </location>
</feature>
<dbReference type="Pfam" id="PF21730">
    <property type="entry name" value="Vma22_CCDC115"/>
    <property type="match status" value="1"/>
</dbReference>
<protein>
    <recommendedName>
        <fullName evidence="1">Vacuolar ATPase assembly protein VMA22</fullName>
    </recommendedName>
</protein>
<dbReference type="GO" id="GO:0051082">
    <property type="term" value="F:unfolded protein binding"/>
    <property type="evidence" value="ECO:0007669"/>
    <property type="project" value="TreeGrafter"/>
</dbReference>
<keyword evidence="4" id="KW-1185">Reference proteome</keyword>
<feature type="compositionally biased region" description="Basic and acidic residues" evidence="2">
    <location>
        <begin position="128"/>
        <end position="139"/>
    </location>
</feature>
<evidence type="ECO:0000313" key="3">
    <source>
        <dbReference type="EMBL" id="KAF2131974.1"/>
    </source>
</evidence>
<dbReference type="RefSeq" id="XP_033526361.1">
    <property type="nucleotide sequence ID" value="XM_033662375.1"/>
</dbReference>
<reference evidence="3" key="1">
    <citation type="journal article" date="2020" name="Stud. Mycol.">
        <title>101 Dothideomycetes genomes: a test case for predicting lifestyles and emergence of pathogens.</title>
        <authorList>
            <person name="Haridas S."/>
            <person name="Albert R."/>
            <person name="Binder M."/>
            <person name="Bloem J."/>
            <person name="Labutti K."/>
            <person name="Salamov A."/>
            <person name="Andreopoulos B."/>
            <person name="Baker S."/>
            <person name="Barry K."/>
            <person name="Bills G."/>
            <person name="Bluhm B."/>
            <person name="Cannon C."/>
            <person name="Castanera R."/>
            <person name="Culley D."/>
            <person name="Daum C."/>
            <person name="Ezra D."/>
            <person name="Gonzalez J."/>
            <person name="Henrissat B."/>
            <person name="Kuo A."/>
            <person name="Liang C."/>
            <person name="Lipzen A."/>
            <person name="Lutzoni F."/>
            <person name="Magnuson J."/>
            <person name="Mondo S."/>
            <person name="Nolan M."/>
            <person name="Ohm R."/>
            <person name="Pangilinan J."/>
            <person name="Park H.-J."/>
            <person name="Ramirez L."/>
            <person name="Alfaro M."/>
            <person name="Sun H."/>
            <person name="Tritt A."/>
            <person name="Yoshinaga Y."/>
            <person name="Zwiers L.-H."/>
            <person name="Turgeon B."/>
            <person name="Goodwin S."/>
            <person name="Spatafora J."/>
            <person name="Crous P."/>
            <person name="Grigoriev I."/>
        </authorList>
    </citation>
    <scope>NUCLEOTIDE SEQUENCE</scope>
    <source>
        <strain evidence="3">CBS 119687</strain>
    </source>
</reference>
<proteinExistence type="predicted"/>
<dbReference type="PANTHER" id="PTHR31996:SF2">
    <property type="entry name" value="COILED-COIL DOMAIN-CONTAINING PROTEIN 115"/>
    <property type="match status" value="1"/>
</dbReference>
<dbReference type="EMBL" id="ML977501">
    <property type="protein sequence ID" value="KAF2131974.1"/>
    <property type="molecule type" value="Genomic_DNA"/>
</dbReference>
<dbReference type="GO" id="GO:0070072">
    <property type="term" value="P:vacuolar proton-transporting V-type ATPase complex assembly"/>
    <property type="evidence" value="ECO:0007669"/>
    <property type="project" value="InterPro"/>
</dbReference>
<dbReference type="PANTHER" id="PTHR31996">
    <property type="entry name" value="COILED-COIL DOMAIN-CONTAINING PROTEIN 115"/>
    <property type="match status" value="1"/>
</dbReference>
<dbReference type="InterPro" id="IPR040357">
    <property type="entry name" value="Vma22/CCDC115"/>
</dbReference>